<dbReference type="EMBL" id="CAADFW010000013">
    <property type="protein sequence ID" value="VFK56955.1"/>
    <property type="molecule type" value="Genomic_DNA"/>
</dbReference>
<name>A0A450ZT57_9GAMM</name>
<gene>
    <name evidence="2" type="ORF">BECKTC1821F_GA0114240_101342</name>
</gene>
<dbReference type="Pfam" id="PF06074">
    <property type="entry name" value="Portal_Mu"/>
    <property type="match status" value="1"/>
</dbReference>
<dbReference type="InterPro" id="IPR009279">
    <property type="entry name" value="Portal_Mu"/>
</dbReference>
<evidence type="ECO:0000256" key="1">
    <source>
        <dbReference type="SAM" id="MobiDB-lite"/>
    </source>
</evidence>
<protein>
    <submittedName>
        <fullName evidence="2">Mu-like prophage protein gp29</fullName>
    </submittedName>
</protein>
<proteinExistence type="predicted"/>
<sequence>METRQETKRPTTGRIATRNFIRQPKLLLEMLPNPDPILKARNKDIDIYRDIAAESQVSGNIRRRESAVKALEWGIDGNGAPKRVVSLIESFFTEEMDMDAFISDALESTTFGYKPIEVIWGRKGRFWTPASIIGKPPEWFRYDNENRLRFMSKSHPTQGEILPPRKFLTPRQKPSYDNPYGIADMSLVYWPVVFKKGGISFWLDYAERFGGTNLIGKVPPGASQEKRDALLSEMEQMLVSSIAVIEDDKSIEHLESGGKGGTSEVFESLSMFLRAEINFAQLGQNQSSEASSTNASAQAGLKVATDIRDANKRIVAATANTLIQWICHYNFLDAGLPRFRMWEQEEVDKAQAERDRLLHGCGARFTNQYFERAYGFQPGDLEEPENGNADNGREDKTAATDARFAEDDARGADDQRALDEAISESTQSGIGRRVEDMIQPALSAISGAKDYDEAWERLIAAYPDMNDGTLREALETAMFAAQSWGYANGVER</sequence>
<dbReference type="AlphaFoldDB" id="A0A450ZT57"/>
<accession>A0A450ZT57</accession>
<evidence type="ECO:0000313" key="2">
    <source>
        <dbReference type="EMBL" id="VFK56955.1"/>
    </source>
</evidence>
<reference evidence="2" key="1">
    <citation type="submission" date="2019-02" db="EMBL/GenBank/DDBJ databases">
        <authorList>
            <person name="Gruber-Vodicka R. H."/>
            <person name="Seah K. B. B."/>
        </authorList>
    </citation>
    <scope>NUCLEOTIDE SEQUENCE</scope>
    <source>
        <strain evidence="2">BECK_BZ126</strain>
    </source>
</reference>
<feature type="region of interest" description="Disordered" evidence="1">
    <location>
        <begin position="377"/>
        <end position="398"/>
    </location>
</feature>
<organism evidence="2">
    <name type="scientific">Candidatus Kentrum sp. TC</name>
    <dbReference type="NCBI Taxonomy" id="2126339"/>
    <lineage>
        <taxon>Bacteria</taxon>
        <taxon>Pseudomonadati</taxon>
        <taxon>Pseudomonadota</taxon>
        <taxon>Gammaproteobacteria</taxon>
        <taxon>Candidatus Kentrum</taxon>
    </lineage>
</organism>